<sequence>MRHHFPRSNFRDQDLPDEVISHAEDEDWDDVGASSMETENMGVDEDSSSDFSGNDDSDTDVMDTDSNSETESESEPESDEDLTSGAYGDESDSNSNYDESGEDDSDSDSVVGDAGKYTDDSDDEDGSESPEMPPGTVDSNHELSSMAVEGRPLAIPDHMDEVSTGDTCQLEILTYLYFRTTLACVLFTRVEFVVSFHKLCALTLSLQ</sequence>
<proteinExistence type="predicted"/>
<accession>A0ABR3GF60</accession>
<comment type="caution">
    <text evidence="2">The sequence shown here is derived from an EMBL/GenBank/DDBJ whole genome shotgun (WGS) entry which is preliminary data.</text>
</comment>
<dbReference type="Proteomes" id="UP001447188">
    <property type="component" value="Unassembled WGS sequence"/>
</dbReference>
<gene>
    <name evidence="2" type="ORF">Q9L58_006524</name>
</gene>
<feature type="compositionally biased region" description="Basic and acidic residues" evidence="1">
    <location>
        <begin position="9"/>
        <end position="23"/>
    </location>
</feature>
<reference evidence="2 3" key="1">
    <citation type="submission" date="2024-02" db="EMBL/GenBank/DDBJ databases">
        <title>Discinaceae phylogenomics.</title>
        <authorList>
            <person name="Dirks A.C."/>
            <person name="James T.Y."/>
        </authorList>
    </citation>
    <scope>NUCLEOTIDE SEQUENCE [LARGE SCALE GENOMIC DNA]</scope>
    <source>
        <strain evidence="2 3">ACD0624</strain>
    </source>
</reference>
<keyword evidence="3" id="KW-1185">Reference proteome</keyword>
<feature type="compositionally biased region" description="Acidic residues" evidence="1">
    <location>
        <begin position="42"/>
        <end position="82"/>
    </location>
</feature>
<organism evidence="2 3">
    <name type="scientific">Discina gigas</name>
    <dbReference type="NCBI Taxonomy" id="1032678"/>
    <lineage>
        <taxon>Eukaryota</taxon>
        <taxon>Fungi</taxon>
        <taxon>Dikarya</taxon>
        <taxon>Ascomycota</taxon>
        <taxon>Pezizomycotina</taxon>
        <taxon>Pezizomycetes</taxon>
        <taxon>Pezizales</taxon>
        <taxon>Discinaceae</taxon>
        <taxon>Discina</taxon>
    </lineage>
</organism>
<evidence type="ECO:0000256" key="1">
    <source>
        <dbReference type="SAM" id="MobiDB-lite"/>
    </source>
</evidence>
<evidence type="ECO:0000313" key="2">
    <source>
        <dbReference type="EMBL" id="KAL0634565.1"/>
    </source>
</evidence>
<name>A0ABR3GF60_9PEZI</name>
<dbReference type="EMBL" id="JBBBZM010000091">
    <property type="protein sequence ID" value="KAL0634565.1"/>
    <property type="molecule type" value="Genomic_DNA"/>
</dbReference>
<feature type="compositionally biased region" description="Low complexity" evidence="1">
    <location>
        <begin position="83"/>
        <end position="98"/>
    </location>
</feature>
<feature type="region of interest" description="Disordered" evidence="1">
    <location>
        <begin position="1"/>
        <end position="141"/>
    </location>
</feature>
<protein>
    <submittedName>
        <fullName evidence="2">Uncharacterized protein</fullName>
    </submittedName>
</protein>
<evidence type="ECO:0000313" key="3">
    <source>
        <dbReference type="Proteomes" id="UP001447188"/>
    </source>
</evidence>